<sequence length="42" mass="4666">MTRSRLGGKVRPHFAHPSGTTPDGSHHPETVWHITTKHALAR</sequence>
<organism evidence="2 3">
    <name type="scientific">Streptomyces ehimensis</name>
    <dbReference type="NCBI Taxonomy" id="68195"/>
    <lineage>
        <taxon>Bacteria</taxon>
        <taxon>Bacillati</taxon>
        <taxon>Actinomycetota</taxon>
        <taxon>Actinomycetes</taxon>
        <taxon>Kitasatosporales</taxon>
        <taxon>Streptomycetaceae</taxon>
        <taxon>Streptomyces</taxon>
    </lineage>
</organism>
<feature type="region of interest" description="Disordered" evidence="1">
    <location>
        <begin position="1"/>
        <end position="42"/>
    </location>
</feature>
<keyword evidence="3" id="KW-1185">Reference proteome</keyword>
<accession>A0ABV9BVV3</accession>
<evidence type="ECO:0000313" key="3">
    <source>
        <dbReference type="Proteomes" id="UP001595990"/>
    </source>
</evidence>
<comment type="caution">
    <text evidence="2">The sequence shown here is derived from an EMBL/GenBank/DDBJ whole genome shotgun (WGS) entry which is preliminary data.</text>
</comment>
<dbReference type="EMBL" id="JBHSFS010000031">
    <property type="protein sequence ID" value="MFC4518056.1"/>
    <property type="molecule type" value="Genomic_DNA"/>
</dbReference>
<evidence type="ECO:0000313" key="2">
    <source>
        <dbReference type="EMBL" id="MFC4518056.1"/>
    </source>
</evidence>
<gene>
    <name evidence="2" type="ORF">ACFPEN_34920</name>
</gene>
<dbReference type="Proteomes" id="UP001595990">
    <property type="component" value="Unassembled WGS sequence"/>
</dbReference>
<dbReference type="RefSeq" id="WP_417924422.1">
    <property type="nucleotide sequence ID" value="NZ_JBHSFS010000031.1"/>
</dbReference>
<feature type="compositionally biased region" description="Basic residues" evidence="1">
    <location>
        <begin position="1"/>
        <end position="14"/>
    </location>
</feature>
<reference evidence="3" key="1">
    <citation type="journal article" date="2019" name="Int. J. Syst. Evol. Microbiol.">
        <title>The Global Catalogue of Microorganisms (GCM) 10K type strain sequencing project: providing services to taxonomists for standard genome sequencing and annotation.</title>
        <authorList>
            <consortium name="The Broad Institute Genomics Platform"/>
            <consortium name="The Broad Institute Genome Sequencing Center for Infectious Disease"/>
            <person name="Wu L."/>
            <person name="Ma J."/>
        </authorList>
    </citation>
    <scope>NUCLEOTIDE SEQUENCE [LARGE SCALE GENOMIC DNA]</scope>
    <source>
        <strain evidence="3">CECT 8064</strain>
    </source>
</reference>
<protein>
    <submittedName>
        <fullName evidence="2">Uncharacterized protein</fullName>
    </submittedName>
</protein>
<evidence type="ECO:0000256" key="1">
    <source>
        <dbReference type="SAM" id="MobiDB-lite"/>
    </source>
</evidence>
<name>A0ABV9BVV3_9ACTN</name>
<proteinExistence type="predicted"/>